<sequence>MAKYEDEDREEKEEEEEAEKAECQTYEVVAAEAFASESSPDAAKMPLSPSTTNLVGKGAVGPRRL</sequence>
<organism evidence="2 3">
    <name type="scientific">Trichoderma harzianum</name>
    <name type="common">Hypocrea lixii</name>
    <dbReference type="NCBI Taxonomy" id="5544"/>
    <lineage>
        <taxon>Eukaryota</taxon>
        <taxon>Fungi</taxon>
        <taxon>Dikarya</taxon>
        <taxon>Ascomycota</taxon>
        <taxon>Pezizomycotina</taxon>
        <taxon>Sordariomycetes</taxon>
        <taxon>Hypocreomycetidae</taxon>
        <taxon>Hypocreales</taxon>
        <taxon>Hypocreaceae</taxon>
        <taxon>Trichoderma</taxon>
    </lineage>
</organism>
<dbReference type="EMBL" id="MTYI01000004">
    <property type="protein sequence ID" value="PNP60011.1"/>
    <property type="molecule type" value="Genomic_DNA"/>
</dbReference>
<evidence type="ECO:0000313" key="2">
    <source>
        <dbReference type="EMBL" id="PNP60011.1"/>
    </source>
</evidence>
<name>A0A2K0UQF1_TRIHA</name>
<feature type="region of interest" description="Disordered" evidence="1">
    <location>
        <begin position="1"/>
        <end position="65"/>
    </location>
</feature>
<reference evidence="2 3" key="1">
    <citation type="submission" date="2017-02" db="EMBL/GenBank/DDBJ databases">
        <title>Genomes of Trichoderma spp. with biocontrol activity.</title>
        <authorList>
            <person name="Gardiner D."/>
            <person name="Kazan K."/>
            <person name="Vos C."/>
            <person name="Harvey P."/>
        </authorList>
    </citation>
    <scope>NUCLEOTIDE SEQUENCE [LARGE SCALE GENOMIC DNA]</scope>
    <source>
        <strain evidence="2 3">Tr1</strain>
    </source>
</reference>
<feature type="compositionally biased region" description="Low complexity" evidence="1">
    <location>
        <begin position="27"/>
        <end position="43"/>
    </location>
</feature>
<evidence type="ECO:0000256" key="1">
    <source>
        <dbReference type="SAM" id="MobiDB-lite"/>
    </source>
</evidence>
<evidence type="ECO:0000313" key="3">
    <source>
        <dbReference type="Proteomes" id="UP000236290"/>
    </source>
</evidence>
<protein>
    <submittedName>
        <fullName evidence="2">Uncharacterized protein</fullName>
    </submittedName>
</protein>
<proteinExistence type="predicted"/>
<feature type="compositionally biased region" description="Acidic residues" evidence="1">
    <location>
        <begin position="7"/>
        <end position="19"/>
    </location>
</feature>
<accession>A0A2K0UQF1</accession>
<dbReference type="AlphaFoldDB" id="A0A2K0UQF1"/>
<dbReference type="Proteomes" id="UP000236290">
    <property type="component" value="Unassembled WGS sequence"/>
</dbReference>
<gene>
    <name evidence="2" type="ORF">THARTR1_00035</name>
</gene>
<comment type="caution">
    <text evidence="2">The sequence shown here is derived from an EMBL/GenBank/DDBJ whole genome shotgun (WGS) entry which is preliminary data.</text>
</comment>